<feature type="region of interest" description="Disordered" evidence="1">
    <location>
        <begin position="1"/>
        <end position="33"/>
    </location>
</feature>
<feature type="region of interest" description="Disordered" evidence="1">
    <location>
        <begin position="121"/>
        <end position="159"/>
    </location>
</feature>
<comment type="caution">
    <text evidence="2">The sequence shown here is derived from an EMBL/GenBank/DDBJ whole genome shotgun (WGS) entry which is preliminary data.</text>
</comment>
<dbReference type="EMBL" id="NIDF01000010">
    <property type="protein sequence ID" value="TYJ57694.1"/>
    <property type="molecule type" value="Genomic_DNA"/>
</dbReference>
<evidence type="ECO:0000256" key="1">
    <source>
        <dbReference type="SAM" id="MobiDB-lite"/>
    </source>
</evidence>
<evidence type="ECO:0000313" key="3">
    <source>
        <dbReference type="Proteomes" id="UP000322245"/>
    </source>
</evidence>
<protein>
    <recommendedName>
        <fullName evidence="4">Retrotransposon gag domain-containing protein</fullName>
    </recommendedName>
</protein>
<keyword evidence="3" id="KW-1185">Reference proteome</keyword>
<organism evidence="2 3">
    <name type="scientific">Cryptococcus floricola</name>
    <dbReference type="NCBI Taxonomy" id="2591691"/>
    <lineage>
        <taxon>Eukaryota</taxon>
        <taxon>Fungi</taxon>
        <taxon>Dikarya</taxon>
        <taxon>Basidiomycota</taxon>
        <taxon>Agaricomycotina</taxon>
        <taxon>Tremellomycetes</taxon>
        <taxon>Tremellales</taxon>
        <taxon>Cryptococcaceae</taxon>
        <taxon>Cryptococcus</taxon>
    </lineage>
</organism>
<evidence type="ECO:0008006" key="4">
    <source>
        <dbReference type="Google" id="ProtNLM"/>
    </source>
</evidence>
<feature type="compositionally biased region" description="Polar residues" evidence="1">
    <location>
        <begin position="1"/>
        <end position="14"/>
    </location>
</feature>
<dbReference type="AlphaFoldDB" id="A0A5D3B4D2"/>
<evidence type="ECO:0000313" key="2">
    <source>
        <dbReference type="EMBL" id="TYJ57694.1"/>
    </source>
</evidence>
<reference evidence="2 3" key="1">
    <citation type="submission" date="2017-05" db="EMBL/GenBank/DDBJ databases">
        <title>The Genome Sequence of Tsuchiyaea wingfieldii DSM 27421.</title>
        <authorList>
            <person name="Cuomo C."/>
            <person name="Passer A."/>
            <person name="Billmyre B."/>
            <person name="Heitman J."/>
        </authorList>
    </citation>
    <scope>NUCLEOTIDE SEQUENCE [LARGE SCALE GENOMIC DNA]</scope>
    <source>
        <strain evidence="2 3">DSM 27421</strain>
    </source>
</reference>
<name>A0A5D3B4D2_9TREE</name>
<proteinExistence type="predicted"/>
<dbReference type="Proteomes" id="UP000322245">
    <property type="component" value="Unassembled WGS sequence"/>
</dbReference>
<feature type="compositionally biased region" description="Basic and acidic residues" evidence="1">
    <location>
        <begin position="148"/>
        <end position="159"/>
    </location>
</feature>
<sequence>MPPKQTRSQGSAANPTADPSFRAAAKNHFRTDRERRDRLLDWESLRMGSKSVLEYNHRFLALAAALDYDIDSAPSIDKYRSGLSPAVARWVQVGLRASGPLPGLEVAELAHQVYLDHDLDQPPLRGHATSFADPDPRPEGAKGPLTPAEREWRKRNGRY</sequence>
<accession>A0A5D3B4D2</accession>
<gene>
    <name evidence="2" type="ORF">B9479_001548</name>
</gene>